<dbReference type="Proteomes" id="UP000053669">
    <property type="component" value="Unassembled WGS sequence"/>
</dbReference>
<dbReference type="EMBL" id="LMWU01000047">
    <property type="protein sequence ID" value="KUN59767.1"/>
    <property type="molecule type" value="Genomic_DNA"/>
</dbReference>
<reference evidence="2 3" key="1">
    <citation type="submission" date="2015-10" db="EMBL/GenBank/DDBJ databases">
        <title>Draft genome sequence of Streptomyces canus DSM 40017, type strain for the species Streptomyces canus.</title>
        <authorList>
            <person name="Ruckert C."/>
            <person name="Winkler A."/>
            <person name="Kalinowski J."/>
            <person name="Kampfer P."/>
            <person name="Glaeser S."/>
        </authorList>
    </citation>
    <scope>NUCLEOTIDE SEQUENCE [LARGE SCALE GENOMIC DNA]</scope>
    <source>
        <strain evidence="2 3">DSM 40017</strain>
    </source>
</reference>
<gene>
    <name evidence="2" type="ORF">AQJ46_38705</name>
</gene>
<evidence type="ECO:0000256" key="1">
    <source>
        <dbReference type="SAM" id="MobiDB-lite"/>
    </source>
</evidence>
<evidence type="ECO:0000313" key="2">
    <source>
        <dbReference type="EMBL" id="KUN59767.1"/>
    </source>
</evidence>
<organism evidence="2 3">
    <name type="scientific">Streptomyces canus</name>
    <dbReference type="NCBI Taxonomy" id="58343"/>
    <lineage>
        <taxon>Bacteria</taxon>
        <taxon>Bacillati</taxon>
        <taxon>Actinomycetota</taxon>
        <taxon>Actinomycetes</taxon>
        <taxon>Kitasatosporales</taxon>
        <taxon>Streptomycetaceae</taxon>
        <taxon>Streptomyces</taxon>
        <taxon>Streptomyces aurantiacus group</taxon>
    </lineage>
</organism>
<sequence length="182" mass="19811">MPLAQDPQPQATTLSEDRWFHLQMKMVDDVERVVVRKLRWLSVAVQFVRHGFSGVRCGFRAAKLCSKGSRAASRPIPAPSNSSTTSGTSSSPQSHPTPLEFLTGQLPEPTSAWLLGCALRLAGVDDGARFWWQYAAGAEFTPAAYCRHVQPVLGALASVAGPEQVRVVDTPLATHLKYRVGK</sequence>
<feature type="region of interest" description="Disordered" evidence="1">
    <location>
        <begin position="70"/>
        <end position="99"/>
    </location>
</feature>
<accession>A0A101RQA1</accession>
<protein>
    <submittedName>
        <fullName evidence="2">Uncharacterized protein</fullName>
    </submittedName>
</protein>
<dbReference type="AlphaFoldDB" id="A0A101RQA1"/>
<feature type="compositionally biased region" description="Low complexity" evidence="1">
    <location>
        <begin position="79"/>
        <end position="98"/>
    </location>
</feature>
<comment type="caution">
    <text evidence="2">The sequence shown here is derived from an EMBL/GenBank/DDBJ whole genome shotgun (WGS) entry which is preliminary data.</text>
</comment>
<name>A0A101RQA1_9ACTN</name>
<proteinExistence type="predicted"/>
<evidence type="ECO:0000313" key="3">
    <source>
        <dbReference type="Proteomes" id="UP000053669"/>
    </source>
</evidence>